<dbReference type="RefSeq" id="WP_090284975.1">
    <property type="nucleotide sequence ID" value="NZ_FMWO01000040.1"/>
</dbReference>
<reference evidence="2 3" key="1">
    <citation type="submission" date="2016-10" db="EMBL/GenBank/DDBJ databases">
        <authorList>
            <person name="de Groot N.N."/>
        </authorList>
    </citation>
    <scope>NUCLEOTIDE SEQUENCE [LARGE SCALE GENOMIC DNA]</scope>
    <source>
        <strain evidence="2">1</strain>
    </source>
</reference>
<evidence type="ECO:0008006" key="4">
    <source>
        <dbReference type="Google" id="ProtNLM"/>
    </source>
</evidence>
<evidence type="ECO:0000313" key="3">
    <source>
        <dbReference type="Proteomes" id="UP000198729"/>
    </source>
</evidence>
<sequence>MWLHVFILLILPISAWAMPDDDFASSIDYPSVWQCDRSKFLWYCEIDPEELQEQQIRLETPQETAIRKLEELQKELKGRRALAIVEPTPENIASYIDLQNQSMQMASVFSDVWRRVIWQTPELNYELKHPVNNAALDIHKKTTRVAQVDTLERIRNDWGIFFFFKSDCPYCHMMAQTLHYIGQAHGITIFPVSLDGSALPQYPNARMDNGLATQIGVTEVPLMVLGNVHDKRIVPLGSGVISSQELIERIHVLTSTRPGESY</sequence>
<dbReference type="Proteomes" id="UP000198729">
    <property type="component" value="Unassembled WGS sequence"/>
</dbReference>
<dbReference type="InterPro" id="IPR039555">
    <property type="entry name" value="TraF/TrbB"/>
</dbReference>
<keyword evidence="3" id="KW-1185">Reference proteome</keyword>
<gene>
    <name evidence="2" type="ORF">NSMM_330055</name>
</gene>
<dbReference type="EMBL" id="FMWO01000040">
    <property type="protein sequence ID" value="SCZ85035.1"/>
    <property type="molecule type" value="Genomic_DNA"/>
</dbReference>
<protein>
    <recommendedName>
        <fullName evidence="4">Conjugal transfer protein TraF</fullName>
    </recommendedName>
</protein>
<proteinExistence type="predicted"/>
<dbReference type="Pfam" id="PF13728">
    <property type="entry name" value="TraF"/>
    <property type="match status" value="1"/>
</dbReference>
<keyword evidence="1" id="KW-0732">Signal</keyword>
<dbReference type="InterPro" id="IPR036249">
    <property type="entry name" value="Thioredoxin-like_sf"/>
</dbReference>
<dbReference type="Gene3D" id="3.40.30.10">
    <property type="entry name" value="Glutaredoxin"/>
    <property type="match status" value="1"/>
</dbReference>
<accession>A0A1G5SCW9</accession>
<dbReference type="STRING" id="51642.NSMM_330055"/>
<dbReference type="SUPFAM" id="SSF52833">
    <property type="entry name" value="Thioredoxin-like"/>
    <property type="match status" value="1"/>
</dbReference>
<dbReference type="AlphaFoldDB" id="A0A1G5SCW9"/>
<feature type="chain" id="PRO_5011539881" description="Conjugal transfer protein TraF" evidence="1">
    <location>
        <begin position="18"/>
        <end position="262"/>
    </location>
</feature>
<evidence type="ECO:0000313" key="2">
    <source>
        <dbReference type="EMBL" id="SCZ85035.1"/>
    </source>
</evidence>
<organism evidence="2 3">
    <name type="scientific">Nitrosomonas mobilis</name>
    <dbReference type="NCBI Taxonomy" id="51642"/>
    <lineage>
        <taxon>Bacteria</taxon>
        <taxon>Pseudomonadati</taxon>
        <taxon>Pseudomonadota</taxon>
        <taxon>Betaproteobacteria</taxon>
        <taxon>Nitrosomonadales</taxon>
        <taxon>Nitrosomonadaceae</taxon>
        <taxon>Nitrosomonas</taxon>
    </lineage>
</organism>
<name>A0A1G5SCW9_9PROT</name>
<dbReference type="OrthoDB" id="5559625at2"/>
<evidence type="ECO:0000256" key="1">
    <source>
        <dbReference type="SAM" id="SignalP"/>
    </source>
</evidence>
<feature type="signal peptide" evidence="1">
    <location>
        <begin position="1"/>
        <end position="17"/>
    </location>
</feature>